<feature type="signal peptide" evidence="2">
    <location>
        <begin position="1"/>
        <end position="24"/>
    </location>
</feature>
<comment type="caution">
    <text evidence="3">The sequence shown here is derived from an EMBL/GenBank/DDBJ whole genome shotgun (WGS) entry which is preliminary data.</text>
</comment>
<feature type="region of interest" description="Disordered" evidence="1">
    <location>
        <begin position="184"/>
        <end position="222"/>
    </location>
</feature>
<evidence type="ECO:0000313" key="3">
    <source>
        <dbReference type="EMBL" id="KAJ1977747.1"/>
    </source>
</evidence>
<evidence type="ECO:0000313" key="4">
    <source>
        <dbReference type="Proteomes" id="UP001151582"/>
    </source>
</evidence>
<protein>
    <submittedName>
        <fullName evidence="3">Uncharacterized protein</fullName>
    </submittedName>
</protein>
<keyword evidence="2" id="KW-0732">Signal</keyword>
<feature type="chain" id="PRO_5040789003" evidence="2">
    <location>
        <begin position="25"/>
        <end position="247"/>
    </location>
</feature>
<name>A0A9W8B6U9_9FUNG</name>
<organism evidence="3 4">
    <name type="scientific">Dimargaris verticillata</name>
    <dbReference type="NCBI Taxonomy" id="2761393"/>
    <lineage>
        <taxon>Eukaryota</taxon>
        <taxon>Fungi</taxon>
        <taxon>Fungi incertae sedis</taxon>
        <taxon>Zoopagomycota</taxon>
        <taxon>Kickxellomycotina</taxon>
        <taxon>Dimargaritomycetes</taxon>
        <taxon>Dimargaritales</taxon>
        <taxon>Dimargaritaceae</taxon>
        <taxon>Dimargaris</taxon>
    </lineage>
</organism>
<gene>
    <name evidence="3" type="ORF">H4R34_003462</name>
</gene>
<evidence type="ECO:0000256" key="2">
    <source>
        <dbReference type="SAM" id="SignalP"/>
    </source>
</evidence>
<evidence type="ECO:0000256" key="1">
    <source>
        <dbReference type="SAM" id="MobiDB-lite"/>
    </source>
</evidence>
<dbReference type="Proteomes" id="UP001151582">
    <property type="component" value="Unassembled WGS sequence"/>
</dbReference>
<reference evidence="3" key="1">
    <citation type="submission" date="2022-07" db="EMBL/GenBank/DDBJ databases">
        <title>Phylogenomic reconstructions and comparative analyses of Kickxellomycotina fungi.</title>
        <authorList>
            <person name="Reynolds N.K."/>
            <person name="Stajich J.E."/>
            <person name="Barry K."/>
            <person name="Grigoriev I.V."/>
            <person name="Crous P."/>
            <person name="Smith M.E."/>
        </authorList>
    </citation>
    <scope>NUCLEOTIDE SEQUENCE</scope>
    <source>
        <strain evidence="3">RSA 567</strain>
    </source>
</reference>
<dbReference type="EMBL" id="JANBQB010000323">
    <property type="protein sequence ID" value="KAJ1977747.1"/>
    <property type="molecule type" value="Genomic_DNA"/>
</dbReference>
<keyword evidence="4" id="KW-1185">Reference proteome</keyword>
<dbReference type="AlphaFoldDB" id="A0A9W8B6U9"/>
<feature type="compositionally biased region" description="Low complexity" evidence="1">
    <location>
        <begin position="211"/>
        <end position="222"/>
    </location>
</feature>
<proteinExistence type="predicted"/>
<feature type="compositionally biased region" description="Polar residues" evidence="1">
    <location>
        <begin position="201"/>
        <end position="210"/>
    </location>
</feature>
<sequence>MKPSTRIIFSAVLAAAVHHATVHAQTGSGDLPGSVAPSASSNQLPAVSFDQLSTEPQDLSTLGQRNTAPAAVPAAVAPAAANIEDAADESSAAAAAAAALPTPTANLSANSVLSSVNAMPTAASDTKACSMSRESQAYLCYMNGRSAGDVCAQYEAQMKCLDKCPAGSAWEPVMKKLEEYNKKHCDPSASASDDDDKGSSTMSKSSRATKTATGADATGTGDDNGVGHLVVGSWSLVVGSAMAYFLV</sequence>
<accession>A0A9W8B6U9</accession>
<dbReference type="OrthoDB" id="10544312at2759"/>